<evidence type="ECO:0000256" key="1">
    <source>
        <dbReference type="SAM" id="Phobius"/>
    </source>
</evidence>
<keyword evidence="1" id="KW-0472">Membrane</keyword>
<evidence type="ECO:0000313" key="3">
    <source>
        <dbReference type="Proteomes" id="UP001434883"/>
    </source>
</evidence>
<dbReference type="Proteomes" id="UP001434883">
    <property type="component" value="Unassembled WGS sequence"/>
</dbReference>
<keyword evidence="3" id="KW-1185">Reference proteome</keyword>
<keyword evidence="1" id="KW-1133">Transmembrane helix</keyword>
<keyword evidence="1" id="KW-0812">Transmembrane</keyword>
<proteinExistence type="predicted"/>
<reference evidence="2 3" key="1">
    <citation type="submission" date="2021-06" db="EMBL/GenBank/DDBJ databases">
        <authorList>
            <person name="Palmer J.M."/>
        </authorList>
    </citation>
    <scope>NUCLEOTIDE SEQUENCE [LARGE SCALE GENOMIC DNA]</scope>
    <source>
        <strain evidence="2 3">XC_2019</strain>
        <tissue evidence="2">Muscle</tissue>
    </source>
</reference>
<feature type="transmembrane region" description="Helical" evidence="1">
    <location>
        <begin position="66"/>
        <end position="87"/>
    </location>
</feature>
<accession>A0ABV0QBA0</accession>
<comment type="caution">
    <text evidence="2">The sequence shown here is derived from an EMBL/GenBank/DDBJ whole genome shotgun (WGS) entry which is preliminary data.</text>
</comment>
<dbReference type="EMBL" id="JAHRIN010005533">
    <property type="protein sequence ID" value="MEQ2193111.1"/>
    <property type="molecule type" value="Genomic_DNA"/>
</dbReference>
<gene>
    <name evidence="2" type="ORF">XENOCAPTIV_024016</name>
</gene>
<name>A0ABV0QBA0_9TELE</name>
<evidence type="ECO:0000313" key="2">
    <source>
        <dbReference type="EMBL" id="MEQ2193111.1"/>
    </source>
</evidence>
<sequence length="104" mass="12207">MFPETYETLKAKPKDTCLNKDSQVPLRPKGLRNRPKDKEKKLFEQAMCYVTIIKIAVWLFKVMMGFIWVLMLNWFASTVLDVLRFLLCSRTSQLEVFDDPEKGS</sequence>
<protein>
    <submittedName>
        <fullName evidence="2">Uncharacterized protein</fullName>
    </submittedName>
</protein>
<organism evidence="2 3">
    <name type="scientific">Xenoophorus captivus</name>
    <dbReference type="NCBI Taxonomy" id="1517983"/>
    <lineage>
        <taxon>Eukaryota</taxon>
        <taxon>Metazoa</taxon>
        <taxon>Chordata</taxon>
        <taxon>Craniata</taxon>
        <taxon>Vertebrata</taxon>
        <taxon>Euteleostomi</taxon>
        <taxon>Actinopterygii</taxon>
        <taxon>Neopterygii</taxon>
        <taxon>Teleostei</taxon>
        <taxon>Neoteleostei</taxon>
        <taxon>Acanthomorphata</taxon>
        <taxon>Ovalentaria</taxon>
        <taxon>Atherinomorphae</taxon>
        <taxon>Cyprinodontiformes</taxon>
        <taxon>Goodeidae</taxon>
        <taxon>Xenoophorus</taxon>
    </lineage>
</organism>